<dbReference type="GO" id="GO:1904680">
    <property type="term" value="F:peptide transmembrane transporter activity"/>
    <property type="evidence" value="ECO:0007669"/>
    <property type="project" value="TreeGrafter"/>
</dbReference>
<comment type="caution">
    <text evidence="6">The sequence shown here is derived from an EMBL/GenBank/DDBJ whole genome shotgun (WGS) entry which is preliminary data.</text>
</comment>
<dbReference type="AlphaFoldDB" id="M0EHP6"/>
<feature type="compositionally biased region" description="Low complexity" evidence="4">
    <location>
        <begin position="22"/>
        <end position="32"/>
    </location>
</feature>
<dbReference type="PATRIC" id="fig|1227466.3.peg.2153"/>
<organism evidence="6 7">
    <name type="scientific">Halorubrum coriense DSM 10284</name>
    <dbReference type="NCBI Taxonomy" id="1227466"/>
    <lineage>
        <taxon>Archaea</taxon>
        <taxon>Methanobacteriati</taxon>
        <taxon>Methanobacteriota</taxon>
        <taxon>Stenosarchaea group</taxon>
        <taxon>Halobacteria</taxon>
        <taxon>Halobacteriales</taxon>
        <taxon>Haloferacaceae</taxon>
        <taxon>Halorubrum</taxon>
    </lineage>
</organism>
<proteinExistence type="inferred from homology"/>
<dbReference type="InterPro" id="IPR030678">
    <property type="entry name" value="Peptide/Ni-bd"/>
</dbReference>
<dbReference type="Pfam" id="PF00496">
    <property type="entry name" value="SBP_bac_5"/>
    <property type="match status" value="1"/>
</dbReference>
<dbReference type="GO" id="GO:0042597">
    <property type="term" value="C:periplasmic space"/>
    <property type="evidence" value="ECO:0007669"/>
    <property type="project" value="UniProtKB-ARBA"/>
</dbReference>
<keyword evidence="3" id="KW-0732">Signal</keyword>
<dbReference type="GO" id="GO:0015833">
    <property type="term" value="P:peptide transport"/>
    <property type="evidence" value="ECO:0007669"/>
    <property type="project" value="TreeGrafter"/>
</dbReference>
<evidence type="ECO:0000256" key="1">
    <source>
        <dbReference type="ARBA" id="ARBA00005695"/>
    </source>
</evidence>
<dbReference type="InterPro" id="IPR039424">
    <property type="entry name" value="SBP_5"/>
</dbReference>
<sequence>MSSVAVAGCSGEDPVEEGSDGTDGSSDAGDSEGQPDAGRLQLIQNPRSTLDPIGISGGINAWMSSQVHEQPFSYENGTAPVSAMLVEEYTVSEDFLTYTFKFKEGVTFHNGEELTAADVVFSWRRLAESENNRNNQDRIVRGPMSVAHETDESGDTVPGSLALEAVDEYTVEMTLETPFQNTLGNLADLRFTVIPEGIVGDIEGYEGEYPYDEWATERLTGTGPFEFRTWDPGNEIVVDRFDEYRGSVANIEGIRWQILEDPNARYTRAVNEQNVDIFNLPRSQFDPSLLDISGEVDEDRREGTYGLVGGETLNYGETSLPRTQYLIFNTLRVEEPARKAIAYIVNQERITETAVRGQGEPAYLLTPPSGFPGGASDYRELAEEEYPYGYARSDLEAAREVMEAAGYSEDNPYETTLQFPSDRQASEWSEIASLLRDQAAAAHIDIEIEQAPISTLTDRAIDGDITIYAVWNELSWLEADAMLRFAYPNQFAWSRWGAEADYEYDQLSDAAQRAADAWDRYEENRVSSESAQEARNEAYLEIERANWEDMTMLPLWHPIEDLYWYDWVEDLEMHGSQRRPQLNGISLNR</sequence>
<dbReference type="Proteomes" id="UP000011509">
    <property type="component" value="Unassembled WGS sequence"/>
</dbReference>
<dbReference type="PIRSF" id="PIRSF002741">
    <property type="entry name" value="MppA"/>
    <property type="match status" value="1"/>
</dbReference>
<dbReference type="SUPFAM" id="SSF53850">
    <property type="entry name" value="Periplasmic binding protein-like II"/>
    <property type="match status" value="1"/>
</dbReference>
<dbReference type="EMBL" id="AOJL01000042">
    <property type="protein sequence ID" value="ELZ46568.1"/>
    <property type="molecule type" value="Genomic_DNA"/>
</dbReference>
<evidence type="ECO:0000259" key="5">
    <source>
        <dbReference type="Pfam" id="PF00496"/>
    </source>
</evidence>
<dbReference type="CDD" id="cd00995">
    <property type="entry name" value="PBP2_NikA_DppA_OppA_like"/>
    <property type="match status" value="1"/>
</dbReference>
<dbReference type="InterPro" id="IPR000914">
    <property type="entry name" value="SBP_5_dom"/>
</dbReference>
<evidence type="ECO:0000313" key="6">
    <source>
        <dbReference type="EMBL" id="ELZ46568.1"/>
    </source>
</evidence>
<feature type="domain" description="Solute-binding protein family 5" evidence="5">
    <location>
        <begin position="83"/>
        <end position="487"/>
    </location>
</feature>
<feature type="region of interest" description="Disordered" evidence="4">
    <location>
        <begin position="1"/>
        <end position="38"/>
    </location>
</feature>
<protein>
    <submittedName>
        <fullName evidence="6">Putative dipeptides/oligopeptides ABC transporter periplasmic substrate-binding protein</fullName>
    </submittedName>
</protein>
<dbReference type="STRING" id="1227466.C464_10748"/>
<comment type="similarity">
    <text evidence="1">Belongs to the bacterial solute-binding protein 5 family.</text>
</comment>
<dbReference type="PANTHER" id="PTHR30290">
    <property type="entry name" value="PERIPLASMIC BINDING COMPONENT OF ABC TRANSPORTER"/>
    <property type="match status" value="1"/>
</dbReference>
<dbReference type="Gene3D" id="3.10.105.10">
    <property type="entry name" value="Dipeptide-binding Protein, Domain 3"/>
    <property type="match status" value="1"/>
</dbReference>
<evidence type="ECO:0000313" key="7">
    <source>
        <dbReference type="Proteomes" id="UP000011509"/>
    </source>
</evidence>
<dbReference type="RefSeq" id="WP_006113672.1">
    <property type="nucleotide sequence ID" value="NZ_AOJL01000042.1"/>
</dbReference>
<dbReference type="Gene3D" id="3.40.190.10">
    <property type="entry name" value="Periplasmic binding protein-like II"/>
    <property type="match status" value="1"/>
</dbReference>
<evidence type="ECO:0000256" key="3">
    <source>
        <dbReference type="ARBA" id="ARBA00022729"/>
    </source>
</evidence>
<dbReference type="GO" id="GO:0043190">
    <property type="term" value="C:ATP-binding cassette (ABC) transporter complex"/>
    <property type="evidence" value="ECO:0007669"/>
    <property type="project" value="InterPro"/>
</dbReference>
<dbReference type="PANTHER" id="PTHR30290:SF9">
    <property type="entry name" value="OLIGOPEPTIDE-BINDING PROTEIN APPA"/>
    <property type="match status" value="1"/>
</dbReference>
<evidence type="ECO:0000256" key="2">
    <source>
        <dbReference type="ARBA" id="ARBA00022448"/>
    </source>
</evidence>
<reference evidence="6 7" key="1">
    <citation type="journal article" date="2014" name="PLoS Genet.">
        <title>Phylogenetically driven sequencing of extremely halophilic archaea reveals strategies for static and dynamic osmo-response.</title>
        <authorList>
            <person name="Becker E.A."/>
            <person name="Seitzer P.M."/>
            <person name="Tritt A."/>
            <person name="Larsen D."/>
            <person name="Krusor M."/>
            <person name="Yao A.I."/>
            <person name="Wu D."/>
            <person name="Madern D."/>
            <person name="Eisen J.A."/>
            <person name="Darling A.E."/>
            <person name="Facciotti M.T."/>
        </authorList>
    </citation>
    <scope>NUCLEOTIDE SEQUENCE [LARGE SCALE GENOMIC DNA]</scope>
    <source>
        <strain evidence="6 7">DSM 10284</strain>
    </source>
</reference>
<evidence type="ECO:0000256" key="4">
    <source>
        <dbReference type="SAM" id="MobiDB-lite"/>
    </source>
</evidence>
<gene>
    <name evidence="6" type="ORF">C464_10748</name>
</gene>
<keyword evidence="7" id="KW-1185">Reference proteome</keyword>
<accession>M0EHP6</accession>
<name>M0EHP6_9EURY</name>
<dbReference type="OrthoDB" id="194307at2157"/>
<keyword evidence="2" id="KW-0813">Transport</keyword>